<evidence type="ECO:0008006" key="3">
    <source>
        <dbReference type="Google" id="ProtNLM"/>
    </source>
</evidence>
<reference evidence="1 2" key="1">
    <citation type="submission" date="2017-09" db="EMBL/GenBank/DDBJ databases">
        <title>Large-scale bioinformatics analysis of Bacillus genomes uncovers conserved roles of natural products in bacterial physiology.</title>
        <authorList>
            <consortium name="Agbiome Team Llc"/>
            <person name="Bleich R.M."/>
            <person name="Grubbs K.J."/>
            <person name="Santa Maria K.C."/>
            <person name="Allen S.E."/>
            <person name="Farag S."/>
            <person name="Shank E.A."/>
            <person name="Bowers A."/>
        </authorList>
    </citation>
    <scope>NUCLEOTIDE SEQUENCE [LARGE SCALE GENOMIC DNA]</scope>
    <source>
        <strain evidence="1 2">AFS004017</strain>
    </source>
</reference>
<proteinExistence type="predicted"/>
<evidence type="ECO:0000313" key="2">
    <source>
        <dbReference type="Proteomes" id="UP000220045"/>
    </source>
</evidence>
<comment type="caution">
    <text evidence="1">The sequence shown here is derived from an EMBL/GenBank/DDBJ whole genome shotgun (WGS) entry which is preliminary data.</text>
</comment>
<name>A0A2A7VWB1_9BACI</name>
<evidence type="ECO:0000313" key="1">
    <source>
        <dbReference type="EMBL" id="PEJ05430.1"/>
    </source>
</evidence>
<protein>
    <recommendedName>
        <fullName evidence="3">Bacterial Ig domain-containing protein</fullName>
    </recommendedName>
</protein>
<gene>
    <name evidence="1" type="ORF">CN684_20820</name>
</gene>
<accession>A0A2A7VWB1</accession>
<sequence>MFLPITTFDRFIWLGNVALFSEKTSRDRALSRAEESNVNLCENKCRDSVNNIHQKINVDALDYSNNRILGRAEPHSTIVITSGDMYVGSGRVNKHGEFKIYTKDYLEGDLVLEIQLIMGGFYQESIMVNKIGLFLFSAK</sequence>
<dbReference type="Proteomes" id="UP000220045">
    <property type="component" value="Unassembled WGS sequence"/>
</dbReference>
<dbReference type="AlphaFoldDB" id="A0A2A7VWB1"/>
<dbReference type="RefSeq" id="WP_098095796.1">
    <property type="nucleotide sequence ID" value="NZ_NUEL01000034.1"/>
</dbReference>
<organism evidence="1 2">
    <name type="scientific">Bacillus wiedmannii</name>
    <dbReference type="NCBI Taxonomy" id="1890302"/>
    <lineage>
        <taxon>Bacteria</taxon>
        <taxon>Bacillati</taxon>
        <taxon>Bacillota</taxon>
        <taxon>Bacilli</taxon>
        <taxon>Bacillales</taxon>
        <taxon>Bacillaceae</taxon>
        <taxon>Bacillus</taxon>
        <taxon>Bacillus cereus group</taxon>
    </lineage>
</organism>
<dbReference type="EMBL" id="NUEL01000034">
    <property type="protein sequence ID" value="PEJ05430.1"/>
    <property type="molecule type" value="Genomic_DNA"/>
</dbReference>